<dbReference type="GO" id="GO:0005829">
    <property type="term" value="C:cytosol"/>
    <property type="evidence" value="ECO:0007669"/>
    <property type="project" value="TreeGrafter"/>
</dbReference>
<dbReference type="EMBL" id="CP032485">
    <property type="protein sequence ID" value="QDH24467.1"/>
    <property type="molecule type" value="Genomic_DNA"/>
</dbReference>
<dbReference type="CDD" id="cd00090">
    <property type="entry name" value="HTH_ARSR"/>
    <property type="match status" value="1"/>
</dbReference>
<sequence>MNKQKTRHHRPLDRFDRAILRILQKNNRIPQREIAEQIHLSTAAVQRRISALEADGIIQGNVALVAPEALRSTISIIVEVHFQNDRSTIIEPAKALFQNTPEVQQCYHVSGNGGFILIMLVEDITHYALLSQRLFADNDAVATYRTLVVLDRIKTGTEIPIPDEP</sequence>
<dbReference type="Proteomes" id="UP000317214">
    <property type="component" value="Chromosome"/>
</dbReference>
<dbReference type="OrthoDB" id="9813313at2"/>
<evidence type="ECO:0000256" key="2">
    <source>
        <dbReference type="ARBA" id="ARBA00023125"/>
    </source>
</evidence>
<dbReference type="GO" id="GO:0043200">
    <property type="term" value="P:response to amino acid"/>
    <property type="evidence" value="ECO:0007669"/>
    <property type="project" value="TreeGrafter"/>
</dbReference>
<reference evidence="5 6" key="1">
    <citation type="submission" date="2018-09" db="EMBL/GenBank/DDBJ databases">
        <title>The complete genome sequence of Neokomagataea tanensis NBRC 106556(T).</title>
        <authorList>
            <person name="Chua K.-O."/>
            <person name="See-Too W.-S."/>
            <person name="Hong K.-W."/>
            <person name="Yin W.-F."/>
            <person name="Chan K.-G."/>
        </authorList>
    </citation>
    <scope>NUCLEOTIDE SEQUENCE [LARGE SCALE GENOMIC DNA]</scope>
    <source>
        <strain evidence="6">AH13 \ NBRC 106556</strain>
    </source>
</reference>
<dbReference type="PRINTS" id="PR00033">
    <property type="entry name" value="HTHASNC"/>
</dbReference>
<dbReference type="PROSITE" id="PS50956">
    <property type="entry name" value="HTH_ASNC_2"/>
    <property type="match status" value="1"/>
</dbReference>
<dbReference type="PANTHER" id="PTHR30154">
    <property type="entry name" value="LEUCINE-RESPONSIVE REGULATORY PROTEIN"/>
    <property type="match status" value="1"/>
</dbReference>
<dbReference type="SMART" id="SM00344">
    <property type="entry name" value="HTH_ASNC"/>
    <property type="match status" value="1"/>
</dbReference>
<dbReference type="GO" id="GO:0043565">
    <property type="term" value="F:sequence-specific DNA binding"/>
    <property type="evidence" value="ECO:0007669"/>
    <property type="project" value="InterPro"/>
</dbReference>
<evidence type="ECO:0000256" key="3">
    <source>
        <dbReference type="ARBA" id="ARBA00023163"/>
    </source>
</evidence>
<dbReference type="PANTHER" id="PTHR30154:SF34">
    <property type="entry name" value="TRANSCRIPTIONAL REGULATOR AZLB"/>
    <property type="match status" value="1"/>
</dbReference>
<evidence type="ECO:0000259" key="4">
    <source>
        <dbReference type="PROSITE" id="PS50956"/>
    </source>
</evidence>
<evidence type="ECO:0000313" key="6">
    <source>
        <dbReference type="Proteomes" id="UP000317214"/>
    </source>
</evidence>
<dbReference type="InterPro" id="IPR000485">
    <property type="entry name" value="AsnC-type_HTH_dom"/>
</dbReference>
<dbReference type="AlphaFoldDB" id="A0A4Y6V7I7"/>
<feature type="domain" description="HTH asnC-type" evidence="4">
    <location>
        <begin position="12"/>
        <end position="87"/>
    </location>
</feature>
<evidence type="ECO:0000313" key="5">
    <source>
        <dbReference type="EMBL" id="QDH24467.1"/>
    </source>
</evidence>
<dbReference type="KEGG" id="ntn:D5366_03545"/>
<protein>
    <submittedName>
        <fullName evidence="5">Lrp/AsnC family transcriptional regulator</fullName>
    </submittedName>
</protein>
<dbReference type="InterPro" id="IPR011991">
    <property type="entry name" value="ArsR-like_HTH"/>
</dbReference>
<proteinExistence type="predicted"/>
<organism evidence="5 6">
    <name type="scientific">Neokomagataea tanensis</name>
    <dbReference type="NCBI Taxonomy" id="661191"/>
    <lineage>
        <taxon>Bacteria</taxon>
        <taxon>Pseudomonadati</taxon>
        <taxon>Pseudomonadota</taxon>
        <taxon>Alphaproteobacteria</taxon>
        <taxon>Acetobacterales</taxon>
        <taxon>Acetobacteraceae</taxon>
        <taxon>Neokomagataea</taxon>
    </lineage>
</organism>
<dbReference type="InterPro" id="IPR036390">
    <property type="entry name" value="WH_DNA-bd_sf"/>
</dbReference>
<dbReference type="Gene3D" id="3.30.70.920">
    <property type="match status" value="1"/>
</dbReference>
<dbReference type="RefSeq" id="WP_141492312.1">
    <property type="nucleotide sequence ID" value="NZ_CP032485.1"/>
</dbReference>
<dbReference type="SUPFAM" id="SSF54909">
    <property type="entry name" value="Dimeric alpha+beta barrel"/>
    <property type="match status" value="1"/>
</dbReference>
<dbReference type="InterPro" id="IPR011008">
    <property type="entry name" value="Dimeric_a/b-barrel"/>
</dbReference>
<name>A0A4Y6V7I7_9PROT</name>
<dbReference type="InterPro" id="IPR019887">
    <property type="entry name" value="Tscrpt_reg_AsnC/Lrp_C"/>
</dbReference>
<keyword evidence="2" id="KW-0238">DNA-binding</keyword>
<keyword evidence="1" id="KW-0805">Transcription regulation</keyword>
<dbReference type="SUPFAM" id="SSF46785">
    <property type="entry name" value="Winged helix' DNA-binding domain"/>
    <property type="match status" value="1"/>
</dbReference>
<dbReference type="GO" id="GO:0006355">
    <property type="term" value="P:regulation of DNA-templated transcription"/>
    <property type="evidence" value="ECO:0007669"/>
    <property type="project" value="UniProtKB-ARBA"/>
</dbReference>
<dbReference type="InterPro" id="IPR019888">
    <property type="entry name" value="Tscrpt_reg_AsnC-like"/>
</dbReference>
<evidence type="ECO:0000256" key="1">
    <source>
        <dbReference type="ARBA" id="ARBA00023015"/>
    </source>
</evidence>
<keyword evidence="6" id="KW-1185">Reference proteome</keyword>
<dbReference type="Pfam" id="PF13412">
    <property type="entry name" value="HTH_24"/>
    <property type="match status" value="1"/>
</dbReference>
<dbReference type="Gene3D" id="1.10.10.10">
    <property type="entry name" value="Winged helix-like DNA-binding domain superfamily/Winged helix DNA-binding domain"/>
    <property type="match status" value="1"/>
</dbReference>
<dbReference type="InterPro" id="IPR036388">
    <property type="entry name" value="WH-like_DNA-bd_sf"/>
</dbReference>
<keyword evidence="3" id="KW-0804">Transcription</keyword>
<gene>
    <name evidence="5" type="ORF">D5366_03545</name>
</gene>
<dbReference type="Pfam" id="PF01037">
    <property type="entry name" value="AsnC_trans_reg"/>
    <property type="match status" value="1"/>
</dbReference>
<accession>A0A4Y6V7I7</accession>